<comment type="caution">
    <text evidence="2">The sequence shown here is derived from an EMBL/GenBank/DDBJ whole genome shotgun (WGS) entry which is preliminary data.</text>
</comment>
<name>A0A9D3YKM6_DREPO</name>
<accession>A0A9D3YKM6</accession>
<evidence type="ECO:0000256" key="1">
    <source>
        <dbReference type="SAM" id="MobiDB-lite"/>
    </source>
</evidence>
<reference evidence="2" key="1">
    <citation type="journal article" date="2019" name="bioRxiv">
        <title>The Genome of the Zebra Mussel, Dreissena polymorpha: A Resource for Invasive Species Research.</title>
        <authorList>
            <person name="McCartney M.A."/>
            <person name="Auch B."/>
            <person name="Kono T."/>
            <person name="Mallez S."/>
            <person name="Zhang Y."/>
            <person name="Obille A."/>
            <person name="Becker A."/>
            <person name="Abrahante J.E."/>
            <person name="Garbe J."/>
            <person name="Badalamenti J.P."/>
            <person name="Herman A."/>
            <person name="Mangelson H."/>
            <person name="Liachko I."/>
            <person name="Sullivan S."/>
            <person name="Sone E.D."/>
            <person name="Koren S."/>
            <person name="Silverstein K.A.T."/>
            <person name="Beckman K.B."/>
            <person name="Gohl D.M."/>
        </authorList>
    </citation>
    <scope>NUCLEOTIDE SEQUENCE</scope>
    <source>
        <strain evidence="2">Duluth1</strain>
        <tissue evidence="2">Whole animal</tissue>
    </source>
</reference>
<protein>
    <submittedName>
        <fullName evidence="2">Uncharacterized protein</fullName>
    </submittedName>
</protein>
<evidence type="ECO:0000313" key="2">
    <source>
        <dbReference type="EMBL" id="KAH3700226.1"/>
    </source>
</evidence>
<dbReference type="Proteomes" id="UP000828390">
    <property type="component" value="Unassembled WGS sequence"/>
</dbReference>
<proteinExistence type="predicted"/>
<dbReference type="EMBL" id="JAIWYP010000015">
    <property type="protein sequence ID" value="KAH3700226.1"/>
    <property type="molecule type" value="Genomic_DNA"/>
</dbReference>
<feature type="compositionally biased region" description="Acidic residues" evidence="1">
    <location>
        <begin position="20"/>
        <end position="33"/>
    </location>
</feature>
<evidence type="ECO:0000313" key="3">
    <source>
        <dbReference type="Proteomes" id="UP000828390"/>
    </source>
</evidence>
<organism evidence="2 3">
    <name type="scientific">Dreissena polymorpha</name>
    <name type="common">Zebra mussel</name>
    <name type="synonym">Mytilus polymorpha</name>
    <dbReference type="NCBI Taxonomy" id="45954"/>
    <lineage>
        <taxon>Eukaryota</taxon>
        <taxon>Metazoa</taxon>
        <taxon>Spiralia</taxon>
        <taxon>Lophotrochozoa</taxon>
        <taxon>Mollusca</taxon>
        <taxon>Bivalvia</taxon>
        <taxon>Autobranchia</taxon>
        <taxon>Heteroconchia</taxon>
        <taxon>Euheterodonta</taxon>
        <taxon>Imparidentia</taxon>
        <taxon>Neoheterodontei</taxon>
        <taxon>Myida</taxon>
        <taxon>Dreissenoidea</taxon>
        <taxon>Dreissenidae</taxon>
        <taxon>Dreissena</taxon>
    </lineage>
</organism>
<gene>
    <name evidence="2" type="ORF">DPMN_075198</name>
</gene>
<reference evidence="2" key="2">
    <citation type="submission" date="2020-11" db="EMBL/GenBank/DDBJ databases">
        <authorList>
            <person name="McCartney M.A."/>
            <person name="Auch B."/>
            <person name="Kono T."/>
            <person name="Mallez S."/>
            <person name="Becker A."/>
            <person name="Gohl D.M."/>
            <person name="Silverstein K.A.T."/>
            <person name="Koren S."/>
            <person name="Bechman K.B."/>
            <person name="Herman A."/>
            <person name="Abrahante J.E."/>
            <person name="Garbe J."/>
        </authorList>
    </citation>
    <scope>NUCLEOTIDE SEQUENCE</scope>
    <source>
        <strain evidence="2">Duluth1</strain>
        <tissue evidence="2">Whole animal</tissue>
    </source>
</reference>
<sequence>MTNWERDASEILNDINGESTDCESFETEEEEDTSEPKNVTLAQVAKYLSGLKDFGLCKGQGSMLDHVMHIEDLFVEMRVEASCKQTKISDFFKQ</sequence>
<feature type="region of interest" description="Disordered" evidence="1">
    <location>
        <begin position="1"/>
        <end position="36"/>
    </location>
</feature>
<dbReference type="AlphaFoldDB" id="A0A9D3YKM6"/>
<keyword evidence="3" id="KW-1185">Reference proteome</keyword>